<evidence type="ECO:0000313" key="1">
    <source>
        <dbReference type="EMBL" id="KAK4292387.1"/>
    </source>
</evidence>
<gene>
    <name evidence="1" type="ORF">Pmani_034843</name>
</gene>
<comment type="caution">
    <text evidence="1">The sequence shown here is derived from an EMBL/GenBank/DDBJ whole genome shotgun (WGS) entry which is preliminary data.</text>
</comment>
<keyword evidence="2" id="KW-1185">Reference proteome</keyword>
<dbReference type="EMBL" id="JAWZYT010004846">
    <property type="protein sequence ID" value="KAK4292387.1"/>
    <property type="molecule type" value="Genomic_DNA"/>
</dbReference>
<evidence type="ECO:0000313" key="2">
    <source>
        <dbReference type="Proteomes" id="UP001292094"/>
    </source>
</evidence>
<reference evidence="1" key="1">
    <citation type="submission" date="2023-11" db="EMBL/GenBank/DDBJ databases">
        <title>Genome assemblies of two species of porcelain crab, Petrolisthes cinctipes and Petrolisthes manimaculis (Anomura: Porcellanidae).</title>
        <authorList>
            <person name="Angst P."/>
        </authorList>
    </citation>
    <scope>NUCLEOTIDE SEQUENCE</scope>
    <source>
        <strain evidence="1">PB745_02</strain>
        <tissue evidence="1">Gill</tissue>
    </source>
</reference>
<protein>
    <submittedName>
        <fullName evidence="1">Uncharacterized protein</fullName>
    </submittedName>
</protein>
<accession>A0AAE1NNI2</accession>
<dbReference type="Proteomes" id="UP001292094">
    <property type="component" value="Unassembled WGS sequence"/>
</dbReference>
<proteinExistence type="predicted"/>
<name>A0AAE1NNI2_9EUCA</name>
<organism evidence="1 2">
    <name type="scientific">Petrolisthes manimaculis</name>
    <dbReference type="NCBI Taxonomy" id="1843537"/>
    <lineage>
        <taxon>Eukaryota</taxon>
        <taxon>Metazoa</taxon>
        <taxon>Ecdysozoa</taxon>
        <taxon>Arthropoda</taxon>
        <taxon>Crustacea</taxon>
        <taxon>Multicrustacea</taxon>
        <taxon>Malacostraca</taxon>
        <taxon>Eumalacostraca</taxon>
        <taxon>Eucarida</taxon>
        <taxon>Decapoda</taxon>
        <taxon>Pleocyemata</taxon>
        <taxon>Anomura</taxon>
        <taxon>Galatheoidea</taxon>
        <taxon>Porcellanidae</taxon>
        <taxon>Petrolisthes</taxon>
    </lineage>
</organism>
<sequence>MINLGGSKMVRDGVGMVIVSLGGRKDGEGWCRNGDAFLPNHISPSLLLNPTFLPNHISPSLLPYPAFLPNHISPSLLPYPAFLPNHISPSLLPYPAFLPNHISPSLLAYPAFLPNNISPSLLAYPAFLPHITSLSPRPQLPTPLHFPSLTFHQLIATLTKLINSISIIPPCFHTLPLQPNSHTILITTTPSYLPFPVCSLFSVLGGSTSQQQ</sequence>
<dbReference type="AlphaFoldDB" id="A0AAE1NNI2"/>